<dbReference type="EMBL" id="LT629762">
    <property type="protein sequence ID" value="SDR84874.1"/>
    <property type="molecule type" value="Genomic_DNA"/>
</dbReference>
<proteinExistence type="predicted"/>
<name>A0A1H1MDG8_9PSED</name>
<dbReference type="RefSeq" id="WP_092269432.1">
    <property type="nucleotide sequence ID" value="NZ_LT629762.1"/>
</dbReference>
<sequence>MSIEMLTKLHINGYDVLSVNHGPWRVCTKGDRLGAFASREEALAFAAALPVYKARASRPANSR</sequence>
<dbReference type="Proteomes" id="UP000198481">
    <property type="component" value="Chromosome I"/>
</dbReference>
<accession>A0A1H1MDG8</accession>
<gene>
    <name evidence="1" type="ORF">SAMN05216222_0143</name>
</gene>
<evidence type="ECO:0000313" key="2">
    <source>
        <dbReference type="Proteomes" id="UP000198481"/>
    </source>
</evidence>
<dbReference type="AlphaFoldDB" id="A0A1H1MDG8"/>
<evidence type="ECO:0000313" key="1">
    <source>
        <dbReference type="EMBL" id="SDR84874.1"/>
    </source>
</evidence>
<dbReference type="STRING" id="1148509.SAMN05216222_0143"/>
<evidence type="ECO:0008006" key="3">
    <source>
        <dbReference type="Google" id="ProtNLM"/>
    </source>
</evidence>
<organism evidence="1 2">
    <name type="scientific">Pseudomonas prosekii</name>
    <dbReference type="NCBI Taxonomy" id="1148509"/>
    <lineage>
        <taxon>Bacteria</taxon>
        <taxon>Pseudomonadati</taxon>
        <taxon>Pseudomonadota</taxon>
        <taxon>Gammaproteobacteria</taxon>
        <taxon>Pseudomonadales</taxon>
        <taxon>Pseudomonadaceae</taxon>
        <taxon>Pseudomonas</taxon>
    </lineage>
</organism>
<protein>
    <recommendedName>
        <fullName evidence="3">DUF2188 domain-containing protein</fullName>
    </recommendedName>
</protein>
<reference evidence="1 2" key="1">
    <citation type="submission" date="2016-10" db="EMBL/GenBank/DDBJ databases">
        <authorList>
            <person name="de Groot N.N."/>
        </authorList>
    </citation>
    <scope>NUCLEOTIDE SEQUENCE [LARGE SCALE GENOMIC DNA]</scope>
    <source>
        <strain evidence="1 2">LMG 26867</strain>
    </source>
</reference>